<organism evidence="2 3">
    <name type="scientific">Phytophthora infestans</name>
    <name type="common">Potato late blight agent</name>
    <name type="synonym">Botrytis infestans</name>
    <dbReference type="NCBI Taxonomy" id="4787"/>
    <lineage>
        <taxon>Eukaryota</taxon>
        <taxon>Sar</taxon>
        <taxon>Stramenopiles</taxon>
        <taxon>Oomycota</taxon>
        <taxon>Peronosporomycetes</taxon>
        <taxon>Peronosporales</taxon>
        <taxon>Peronosporaceae</taxon>
        <taxon>Phytophthora</taxon>
    </lineage>
</organism>
<feature type="region of interest" description="Disordered" evidence="1">
    <location>
        <begin position="1"/>
        <end position="22"/>
    </location>
</feature>
<dbReference type="Proteomes" id="UP000704712">
    <property type="component" value="Unassembled WGS sequence"/>
</dbReference>
<comment type="caution">
    <text evidence="2">The sequence shown here is derived from an EMBL/GenBank/DDBJ whole genome shotgun (WGS) entry which is preliminary data.</text>
</comment>
<accession>A0A8S9UXQ1</accession>
<gene>
    <name evidence="2" type="ORF">GN958_ATG04938</name>
</gene>
<sequence>MPSSRMPKSMVKKKENERGWKGSKAQVRYWWKQRTAIKAASALRSRLTGAGAKPRISEIEDILFDQVLFRRSANEKVSRD</sequence>
<dbReference type="EMBL" id="JAACNO010000683">
    <property type="protein sequence ID" value="KAF4145865.1"/>
    <property type="molecule type" value="Genomic_DNA"/>
</dbReference>
<evidence type="ECO:0000256" key="1">
    <source>
        <dbReference type="SAM" id="MobiDB-lite"/>
    </source>
</evidence>
<evidence type="ECO:0000313" key="3">
    <source>
        <dbReference type="Proteomes" id="UP000704712"/>
    </source>
</evidence>
<name>A0A8S9UXQ1_PHYIN</name>
<reference evidence="2" key="1">
    <citation type="submission" date="2020-03" db="EMBL/GenBank/DDBJ databases">
        <title>Hybrid Assembly of Korean Phytophthora infestans isolates.</title>
        <authorList>
            <person name="Prokchorchik M."/>
            <person name="Lee Y."/>
            <person name="Seo J."/>
            <person name="Cho J.-H."/>
            <person name="Park Y.-E."/>
            <person name="Jang D.-C."/>
            <person name="Im J.-S."/>
            <person name="Choi J.-G."/>
            <person name="Park H.-J."/>
            <person name="Lee G.-B."/>
            <person name="Lee Y.-G."/>
            <person name="Hong S.-Y."/>
            <person name="Cho K."/>
            <person name="Sohn K.H."/>
        </authorList>
    </citation>
    <scope>NUCLEOTIDE SEQUENCE</scope>
    <source>
        <strain evidence="2">KR_2_A2</strain>
    </source>
</reference>
<protein>
    <submittedName>
        <fullName evidence="2">Uncharacterized protein</fullName>
    </submittedName>
</protein>
<dbReference type="AlphaFoldDB" id="A0A8S9UXQ1"/>
<evidence type="ECO:0000313" key="2">
    <source>
        <dbReference type="EMBL" id="KAF4145865.1"/>
    </source>
</evidence>
<proteinExistence type="predicted"/>